<proteinExistence type="predicted"/>
<dbReference type="GO" id="GO:0008757">
    <property type="term" value="F:S-adenosylmethionine-dependent methyltransferase activity"/>
    <property type="evidence" value="ECO:0007669"/>
    <property type="project" value="UniProtKB-ARBA"/>
</dbReference>
<dbReference type="PANTHER" id="PTHR11061">
    <property type="entry name" value="RNA M5U METHYLTRANSFERASE"/>
    <property type="match status" value="1"/>
</dbReference>
<dbReference type="SUPFAM" id="SSF50249">
    <property type="entry name" value="Nucleic acid-binding proteins"/>
    <property type="match status" value="1"/>
</dbReference>
<keyword evidence="1" id="KW-0489">Methyltransferase</keyword>
<protein>
    <submittedName>
        <fullName evidence="6">Unannotated protein</fullName>
    </submittedName>
</protein>
<feature type="domain" description="TRAM" evidence="5">
    <location>
        <begin position="15"/>
        <end position="73"/>
    </location>
</feature>
<dbReference type="InterPro" id="IPR030391">
    <property type="entry name" value="MeTrfase_TrmA_CS"/>
</dbReference>
<dbReference type="PANTHER" id="PTHR11061:SF30">
    <property type="entry name" value="TRNA (URACIL(54)-C(5))-METHYLTRANSFERASE"/>
    <property type="match status" value="1"/>
</dbReference>
<evidence type="ECO:0000256" key="1">
    <source>
        <dbReference type="ARBA" id="ARBA00022603"/>
    </source>
</evidence>
<evidence type="ECO:0000256" key="2">
    <source>
        <dbReference type="ARBA" id="ARBA00022679"/>
    </source>
</evidence>
<name>A0A6J7DWE7_9ZZZZ</name>
<dbReference type="GO" id="GO:0006396">
    <property type="term" value="P:RNA processing"/>
    <property type="evidence" value="ECO:0007669"/>
    <property type="project" value="InterPro"/>
</dbReference>
<dbReference type="Gene3D" id="2.40.50.140">
    <property type="entry name" value="Nucleic acid-binding proteins"/>
    <property type="match status" value="1"/>
</dbReference>
<dbReference type="Pfam" id="PF05958">
    <property type="entry name" value="tRNA_U5-meth_tr"/>
    <property type="match status" value="1"/>
</dbReference>
<feature type="region of interest" description="Disordered" evidence="4">
    <location>
        <begin position="1"/>
        <end position="20"/>
    </location>
</feature>
<dbReference type="FunFam" id="3.40.50.150:FF:000009">
    <property type="entry name" value="23S rRNA (Uracil(1939)-C(5))-methyltransferase RlmD"/>
    <property type="match status" value="1"/>
</dbReference>
<dbReference type="Gene3D" id="3.40.50.150">
    <property type="entry name" value="Vaccinia Virus protein VP39"/>
    <property type="match status" value="1"/>
</dbReference>
<organism evidence="6">
    <name type="scientific">freshwater metagenome</name>
    <dbReference type="NCBI Taxonomy" id="449393"/>
    <lineage>
        <taxon>unclassified sequences</taxon>
        <taxon>metagenomes</taxon>
        <taxon>ecological metagenomes</taxon>
    </lineage>
</organism>
<dbReference type="PROSITE" id="PS01230">
    <property type="entry name" value="TRMA_1"/>
    <property type="match status" value="1"/>
</dbReference>
<dbReference type="PROSITE" id="PS01231">
    <property type="entry name" value="TRMA_2"/>
    <property type="match status" value="1"/>
</dbReference>
<dbReference type="GO" id="GO:0001510">
    <property type="term" value="P:RNA methylation"/>
    <property type="evidence" value="ECO:0007669"/>
    <property type="project" value="UniProtKB-ARBA"/>
</dbReference>
<dbReference type="InterPro" id="IPR029063">
    <property type="entry name" value="SAM-dependent_MTases_sf"/>
</dbReference>
<dbReference type="PROSITE" id="PS51687">
    <property type="entry name" value="SAM_MT_RNA_M5U"/>
    <property type="match status" value="1"/>
</dbReference>
<dbReference type="InterPro" id="IPR002792">
    <property type="entry name" value="TRAM_dom"/>
</dbReference>
<dbReference type="InterPro" id="IPR010280">
    <property type="entry name" value="U5_MeTrfase_fam"/>
</dbReference>
<sequence length="459" mass="49471">MSTETTPPGEGRASRPRPGTEIELTAGPLAHGGAAVCRHEGFVVFAQGAVPGDRVRAVLGKVKRSHAEARVVEVLEAGPDRIDAVADHPGAPWQVLRYEAQLAAKQDMVEQALSRLGGFENVEVAQIIPAEEQWRYRNKLEFSFGATDDGTVACGFHAPGRWDVVEPLDTCMLGSERADQVRKAALDWCVSKGLEPFDRRTHEGYLRNLVVREGVRTGEMQVRLVTSVGELPDAIDFGDAVECEGVFHTEIEGTGETTVGGSLSIVSGKSKLAEEISGLTVGISPEAFFQTNTVMAEKLYAMAAEEAALKGHERLFDLCSGIGTIGLAMSPRAGEVWGMEIVEPAVEDAIENAKINGITNANFFAGDVRRDLREMVERVGKPNTIIVDPPRAGLSGKIIRRIGEAGAKRIVYVSCNPTTLAPNAAALAELGYELKKVRPIDLFPQTPHVECVALLERKS</sequence>
<dbReference type="NCBIfam" id="TIGR00479">
    <property type="entry name" value="rumA"/>
    <property type="match status" value="1"/>
</dbReference>
<gene>
    <name evidence="6" type="ORF">UFOPK3444_00834</name>
</gene>
<evidence type="ECO:0000256" key="4">
    <source>
        <dbReference type="SAM" id="MobiDB-lite"/>
    </source>
</evidence>
<dbReference type="PROSITE" id="PS50926">
    <property type="entry name" value="TRAM"/>
    <property type="match status" value="1"/>
</dbReference>
<dbReference type="InterPro" id="IPR012340">
    <property type="entry name" value="NA-bd_OB-fold"/>
</dbReference>
<dbReference type="AlphaFoldDB" id="A0A6J7DWE7"/>
<keyword evidence="3" id="KW-0949">S-adenosyl-L-methionine</keyword>
<dbReference type="Gene3D" id="2.40.50.1070">
    <property type="match status" value="1"/>
</dbReference>
<dbReference type="InterPro" id="IPR030390">
    <property type="entry name" value="MeTrfase_TrmA_AS"/>
</dbReference>
<dbReference type="CDD" id="cd02440">
    <property type="entry name" value="AdoMet_MTases"/>
    <property type="match status" value="1"/>
</dbReference>
<reference evidence="6" key="1">
    <citation type="submission" date="2020-05" db="EMBL/GenBank/DDBJ databases">
        <authorList>
            <person name="Chiriac C."/>
            <person name="Salcher M."/>
            <person name="Ghai R."/>
            <person name="Kavagutti S V."/>
        </authorList>
    </citation>
    <scope>NUCLEOTIDE SEQUENCE</scope>
</reference>
<evidence type="ECO:0000256" key="3">
    <source>
        <dbReference type="ARBA" id="ARBA00022691"/>
    </source>
</evidence>
<keyword evidence="2" id="KW-0808">Transferase</keyword>
<dbReference type="EMBL" id="CAFBLU010000011">
    <property type="protein sequence ID" value="CAB4872884.1"/>
    <property type="molecule type" value="Genomic_DNA"/>
</dbReference>
<evidence type="ECO:0000259" key="5">
    <source>
        <dbReference type="PROSITE" id="PS50926"/>
    </source>
</evidence>
<evidence type="ECO:0000313" key="6">
    <source>
        <dbReference type="EMBL" id="CAB4872884.1"/>
    </source>
</evidence>
<accession>A0A6J7DWE7</accession>
<dbReference type="SUPFAM" id="SSF53335">
    <property type="entry name" value="S-adenosyl-L-methionine-dependent methyltransferases"/>
    <property type="match status" value="1"/>
</dbReference>
<dbReference type="GO" id="GO:0008173">
    <property type="term" value="F:RNA methyltransferase activity"/>
    <property type="evidence" value="ECO:0007669"/>
    <property type="project" value="InterPro"/>
</dbReference>